<dbReference type="AlphaFoldDB" id="A0AAV8DYP6"/>
<organism evidence="1 2">
    <name type="scientific">Rhynchospora pubera</name>
    <dbReference type="NCBI Taxonomy" id="906938"/>
    <lineage>
        <taxon>Eukaryota</taxon>
        <taxon>Viridiplantae</taxon>
        <taxon>Streptophyta</taxon>
        <taxon>Embryophyta</taxon>
        <taxon>Tracheophyta</taxon>
        <taxon>Spermatophyta</taxon>
        <taxon>Magnoliopsida</taxon>
        <taxon>Liliopsida</taxon>
        <taxon>Poales</taxon>
        <taxon>Cyperaceae</taxon>
        <taxon>Cyperoideae</taxon>
        <taxon>Rhynchosporeae</taxon>
        <taxon>Rhynchospora</taxon>
    </lineage>
</organism>
<gene>
    <name evidence="1" type="ORF">LUZ62_056511</name>
</gene>
<dbReference type="Proteomes" id="UP001140206">
    <property type="component" value="Chromosome 3"/>
</dbReference>
<accession>A0AAV8DYP6</accession>
<dbReference type="PANTHER" id="PTHR31300">
    <property type="entry name" value="LIPASE"/>
    <property type="match status" value="1"/>
</dbReference>
<dbReference type="Pfam" id="PF04788">
    <property type="entry name" value="DUF620"/>
    <property type="match status" value="1"/>
</dbReference>
<comment type="caution">
    <text evidence="1">The sequence shown here is derived from an EMBL/GenBank/DDBJ whole genome shotgun (WGS) entry which is preliminary data.</text>
</comment>
<protein>
    <submittedName>
        <fullName evidence="1">DUF620 family protein (DUF620)</fullName>
    </submittedName>
</protein>
<dbReference type="InterPro" id="IPR006873">
    <property type="entry name" value="DUF620"/>
</dbReference>
<name>A0AAV8DYP6_9POAL</name>
<dbReference type="PANTHER" id="PTHR31300:SF6">
    <property type="entry name" value="OS05G0252100 PROTEIN"/>
    <property type="match status" value="1"/>
</dbReference>
<sequence length="436" mass="47242">MRKLCANSEREHALETVLEVPLPDETAGFALSCNSNNAKAAARLKNVTAWMRSQIRDRSMQVSSSLSRGAELQLILGVIGAPLLSHPVRHHSSIVGTGIKDDPIEVSMAKYIVQQYVAAAGGDNALGKVTSMYAMGKLHMKSSSSCGNSNSSRSGGETGGFVLWQQRPNLWCIELVVSGCKITAGSDGKVAWRQTPWQHAHASRGPPRPLRRCIQGLDPKSTADLFSDAIWVGEKTVSGHDCFVLRVDTEAGSLQARSSGQVEVVRHTTWGYFSQKTGLLVQIEDSHLLKIQGSDSKDSVFWETNMESSLGDYRTIEGVNIAHSGRTSASLLRSSGARACEGRGHTKSLMEETWEIEEVDFNIVGLSMDCFLPPADLKEQEEEKVKEQKKVKETKGSCDVSANNARPLGGVKVQGGTGAWFGPVRVMAIDSEDGDI</sequence>
<dbReference type="EMBL" id="JAMFTS010000003">
    <property type="protein sequence ID" value="KAJ4772254.1"/>
    <property type="molecule type" value="Genomic_DNA"/>
</dbReference>
<proteinExistence type="predicted"/>
<evidence type="ECO:0000313" key="1">
    <source>
        <dbReference type="EMBL" id="KAJ4772254.1"/>
    </source>
</evidence>
<evidence type="ECO:0000313" key="2">
    <source>
        <dbReference type="Proteomes" id="UP001140206"/>
    </source>
</evidence>
<reference evidence="1" key="1">
    <citation type="submission" date="2022-08" db="EMBL/GenBank/DDBJ databases">
        <authorList>
            <person name="Marques A."/>
        </authorList>
    </citation>
    <scope>NUCLEOTIDE SEQUENCE</scope>
    <source>
        <strain evidence="1">RhyPub2mFocal</strain>
        <tissue evidence="1">Leaves</tissue>
    </source>
</reference>
<keyword evidence="2" id="KW-1185">Reference proteome</keyword>